<dbReference type="EMBL" id="LR134516">
    <property type="protein sequence ID" value="VEJ20470.1"/>
    <property type="molecule type" value="Genomic_DNA"/>
</dbReference>
<dbReference type="SMART" id="SM00530">
    <property type="entry name" value="HTH_XRE"/>
    <property type="match status" value="1"/>
</dbReference>
<dbReference type="SUPFAM" id="SSF47413">
    <property type="entry name" value="lambda repressor-like DNA-binding domains"/>
    <property type="match status" value="1"/>
</dbReference>
<feature type="domain" description="HTH cro/C1-type" evidence="1">
    <location>
        <begin position="76"/>
        <end position="128"/>
    </location>
</feature>
<dbReference type="RefSeq" id="WP_085418462.1">
    <property type="nucleotide sequence ID" value="NZ_JBGNXI010000001.1"/>
</dbReference>
<accession>A0A3S4ZAU4</accession>
<dbReference type="Pfam" id="PF01381">
    <property type="entry name" value="HTH_3"/>
    <property type="match status" value="1"/>
</dbReference>
<dbReference type="OrthoDB" id="5679339at2"/>
<gene>
    <name evidence="2" type="ORF">NCTC12227_00177</name>
</gene>
<dbReference type="Gene3D" id="1.10.260.40">
    <property type="entry name" value="lambda repressor-like DNA-binding domains"/>
    <property type="match status" value="1"/>
</dbReference>
<organism evidence="2 3">
    <name type="scientific">Neisseria animaloris</name>
    <dbReference type="NCBI Taxonomy" id="326522"/>
    <lineage>
        <taxon>Bacteria</taxon>
        <taxon>Pseudomonadati</taxon>
        <taxon>Pseudomonadota</taxon>
        <taxon>Betaproteobacteria</taxon>
        <taxon>Neisseriales</taxon>
        <taxon>Neisseriaceae</taxon>
        <taxon>Neisseria</taxon>
    </lineage>
</organism>
<evidence type="ECO:0000259" key="1">
    <source>
        <dbReference type="PROSITE" id="PS50943"/>
    </source>
</evidence>
<dbReference type="AlphaFoldDB" id="A0A3S4ZAU4"/>
<keyword evidence="3" id="KW-1185">Reference proteome</keyword>
<dbReference type="InterPro" id="IPR001387">
    <property type="entry name" value="Cro/C1-type_HTH"/>
</dbReference>
<dbReference type="PROSITE" id="PS50943">
    <property type="entry name" value="HTH_CROC1"/>
    <property type="match status" value="1"/>
</dbReference>
<dbReference type="CDD" id="cd00093">
    <property type="entry name" value="HTH_XRE"/>
    <property type="match status" value="1"/>
</dbReference>
<dbReference type="Proteomes" id="UP000268229">
    <property type="component" value="Chromosome"/>
</dbReference>
<dbReference type="GO" id="GO:0003677">
    <property type="term" value="F:DNA binding"/>
    <property type="evidence" value="ECO:0007669"/>
    <property type="project" value="InterPro"/>
</dbReference>
<evidence type="ECO:0000313" key="2">
    <source>
        <dbReference type="EMBL" id="VEJ20470.1"/>
    </source>
</evidence>
<dbReference type="InterPro" id="IPR010982">
    <property type="entry name" value="Lambda_DNA-bd_dom_sf"/>
</dbReference>
<reference evidence="2 3" key="1">
    <citation type="submission" date="2018-12" db="EMBL/GenBank/DDBJ databases">
        <authorList>
            <consortium name="Pathogen Informatics"/>
        </authorList>
    </citation>
    <scope>NUCLEOTIDE SEQUENCE [LARGE SCALE GENOMIC DNA]</scope>
    <source>
        <strain evidence="2 3">NCTC12227</strain>
    </source>
</reference>
<evidence type="ECO:0000313" key="3">
    <source>
        <dbReference type="Proteomes" id="UP000268229"/>
    </source>
</evidence>
<name>A0A3S4ZAU4_9NEIS</name>
<sequence length="131" mass="14206">MNIQLLNGADGKPAFVVLSVEEFNRLAKGQAQIDEAGEVWESIPVEAGETDESPSAALPHEIVEIILEQNVSPAAAWRIYRNLTQSQAAERAGITQAALSQIEKQGSRPQAKTRETLAEVYNCHPDQLAGL</sequence>
<protein>
    <submittedName>
        <fullName evidence="2">Helix-turn-helix</fullName>
    </submittedName>
</protein>
<proteinExistence type="predicted"/>
<dbReference type="KEGG" id="nani:NCTC12227_00177"/>